<evidence type="ECO:0000313" key="4">
    <source>
        <dbReference type="Proteomes" id="UP001275049"/>
    </source>
</evidence>
<sequence>MIALGIILTTLIRLYLIVLAGRIIIDLVSYAAKDWVPRGFLLLVINLIFAISEPPLALVRKIIPHMSFGGISIALEVIVVYMGLQLLDWVIRLLMF</sequence>
<dbReference type="Pfam" id="PF02325">
    <property type="entry name" value="CCB3_YggT"/>
    <property type="match status" value="1"/>
</dbReference>
<gene>
    <name evidence="3" type="ORF">R6G80_04255</name>
    <name evidence="2" type="ORF">R6G86_00925</name>
</gene>
<evidence type="ECO:0000313" key="3">
    <source>
        <dbReference type="EMBL" id="MDY5154936.1"/>
    </source>
</evidence>
<dbReference type="EMBL" id="JAWNGA010000001">
    <property type="protein sequence ID" value="MDY5132306.1"/>
    <property type="molecule type" value="Genomic_DNA"/>
</dbReference>
<keyword evidence="1" id="KW-0812">Transmembrane</keyword>
<dbReference type="AlphaFoldDB" id="A0AAW9HMR3"/>
<name>A0AAW9HMR3_9ACTO</name>
<evidence type="ECO:0000256" key="1">
    <source>
        <dbReference type="SAM" id="Phobius"/>
    </source>
</evidence>
<dbReference type="RefSeq" id="WP_308807106.1">
    <property type="nucleotide sequence ID" value="NZ_CAMYCL010000044.1"/>
</dbReference>
<comment type="caution">
    <text evidence="3">The sequence shown here is derived from an EMBL/GenBank/DDBJ whole genome shotgun (WGS) entry which is preliminary data.</text>
</comment>
<feature type="transmembrane region" description="Helical" evidence="1">
    <location>
        <begin position="12"/>
        <end position="32"/>
    </location>
</feature>
<feature type="transmembrane region" description="Helical" evidence="1">
    <location>
        <begin position="71"/>
        <end position="91"/>
    </location>
</feature>
<feature type="transmembrane region" description="Helical" evidence="1">
    <location>
        <begin position="38"/>
        <end position="59"/>
    </location>
</feature>
<proteinExistence type="predicted"/>
<evidence type="ECO:0000313" key="2">
    <source>
        <dbReference type="EMBL" id="MDY5132306.1"/>
    </source>
</evidence>
<protein>
    <submittedName>
        <fullName evidence="3">YggT family protein</fullName>
    </submittedName>
</protein>
<dbReference type="InterPro" id="IPR003425">
    <property type="entry name" value="CCB3/YggT"/>
</dbReference>
<reference evidence="3 4" key="1">
    <citation type="submission" date="2023-10" db="EMBL/GenBank/DDBJ databases">
        <title>Whole Genome based description of the genera Actinobaculum and Actinotignum reveals a complex phylogenetic relationship within the species included in the genus Actinotignum.</title>
        <authorList>
            <person name="Jensen C.S."/>
            <person name="Dargis R."/>
            <person name="Kemp M."/>
            <person name="Christensen J.J."/>
        </authorList>
    </citation>
    <scope>NUCLEOTIDE SEQUENCE</scope>
    <source>
        <strain evidence="3">SLA_B511</strain>
        <strain evidence="2 4">SLA_B974</strain>
    </source>
</reference>
<dbReference type="GO" id="GO:0016020">
    <property type="term" value="C:membrane"/>
    <property type="evidence" value="ECO:0007669"/>
    <property type="project" value="InterPro"/>
</dbReference>
<organism evidence="3 5">
    <name type="scientific">Actinotignum urinale</name>
    <dbReference type="NCBI Taxonomy" id="190146"/>
    <lineage>
        <taxon>Bacteria</taxon>
        <taxon>Bacillati</taxon>
        <taxon>Actinomycetota</taxon>
        <taxon>Actinomycetes</taxon>
        <taxon>Actinomycetales</taxon>
        <taxon>Actinomycetaceae</taxon>
        <taxon>Actinotignum</taxon>
    </lineage>
</organism>
<keyword evidence="1" id="KW-0472">Membrane</keyword>
<dbReference type="Proteomes" id="UP001275049">
    <property type="component" value="Unassembled WGS sequence"/>
</dbReference>
<dbReference type="EMBL" id="JAWNGC010000004">
    <property type="protein sequence ID" value="MDY5154936.1"/>
    <property type="molecule type" value="Genomic_DNA"/>
</dbReference>
<keyword evidence="1" id="KW-1133">Transmembrane helix</keyword>
<evidence type="ECO:0000313" key="5">
    <source>
        <dbReference type="Proteomes" id="UP001281731"/>
    </source>
</evidence>
<keyword evidence="4" id="KW-1185">Reference proteome</keyword>
<dbReference type="Proteomes" id="UP001281731">
    <property type="component" value="Unassembled WGS sequence"/>
</dbReference>
<accession>A0AAW9HMR3</accession>